<protein>
    <recommendedName>
        <fullName evidence="3">Fibrinogen C-terminal domain-containing protein</fullName>
    </recommendedName>
</protein>
<dbReference type="AlphaFoldDB" id="A0A914B0R3"/>
<feature type="chain" id="PRO_5038100068" description="Fibrinogen C-terminal domain-containing protein" evidence="2">
    <location>
        <begin position="26"/>
        <end position="375"/>
    </location>
</feature>
<dbReference type="InterPro" id="IPR014716">
    <property type="entry name" value="Fibrinogen_a/b/g_C_1"/>
</dbReference>
<keyword evidence="1" id="KW-1015">Disulfide bond</keyword>
<name>A0A914B0R3_PATMI</name>
<evidence type="ECO:0000256" key="1">
    <source>
        <dbReference type="ARBA" id="ARBA00023157"/>
    </source>
</evidence>
<reference evidence="4" key="1">
    <citation type="submission" date="2022-11" db="UniProtKB">
        <authorList>
            <consortium name="EnsemblMetazoa"/>
        </authorList>
    </citation>
    <scope>IDENTIFICATION</scope>
</reference>
<dbReference type="EnsemblMetazoa" id="XM_038213436.1">
    <property type="protein sequence ID" value="XP_038069364.1"/>
    <property type="gene ID" value="LOC119738532"/>
</dbReference>
<dbReference type="PANTHER" id="PTHR19143">
    <property type="entry name" value="FIBRINOGEN/TENASCIN/ANGIOPOEITIN"/>
    <property type="match status" value="1"/>
</dbReference>
<dbReference type="InterPro" id="IPR002181">
    <property type="entry name" value="Fibrinogen_a/b/g_C_dom"/>
</dbReference>
<dbReference type="GO" id="GO:0005615">
    <property type="term" value="C:extracellular space"/>
    <property type="evidence" value="ECO:0007669"/>
    <property type="project" value="TreeGrafter"/>
</dbReference>
<accession>A0A914B0R3</accession>
<dbReference type="RefSeq" id="XP_038069364.1">
    <property type="nucleotide sequence ID" value="XM_038213436.1"/>
</dbReference>
<evidence type="ECO:0000256" key="2">
    <source>
        <dbReference type="SAM" id="SignalP"/>
    </source>
</evidence>
<dbReference type="NCBIfam" id="NF040941">
    <property type="entry name" value="GGGWT_bact"/>
    <property type="match status" value="1"/>
</dbReference>
<sequence>MEPPLLKMVLFVAVIIASVITMGRGTLNECEGTECVPVLEYQLQKSAGVQHTNLHQELGTVRELGVKTDREPIVYDPKVTINEPSDPTTPSCNLSEVQGFINSELERTAEMYSRDEEEIRLQVFQLQEAFADFAANIRRRRAPLPLISEPTTAHQPISEPTAAPLPMDCTEAATRGVAESGVYMVQPRDGGAAIEVYCDMDTDGGGWTVFQRRQDGSVDFYRDFEGYRQGFGDLEGEFWLGNDNLHRLTAQDDYVLRVDLTDFEGNSTYASYASFNIADPSDFYRLTIEGYSGTAGDSLANHNDKQFTTYDVDNDDWTRNCAEQFVGAWWYAGCYKSHLNGRYVGEPYQGVAWFTWKSNYDSLKASEMKFRKKSF</sequence>
<dbReference type="Gene3D" id="3.90.215.10">
    <property type="entry name" value="Gamma Fibrinogen, chain A, domain 1"/>
    <property type="match status" value="1"/>
</dbReference>
<dbReference type="OMA" id="DATGCER"/>
<dbReference type="SMART" id="SM00186">
    <property type="entry name" value="FBG"/>
    <property type="match status" value="1"/>
</dbReference>
<proteinExistence type="predicted"/>
<evidence type="ECO:0000313" key="5">
    <source>
        <dbReference type="Proteomes" id="UP000887568"/>
    </source>
</evidence>
<evidence type="ECO:0000259" key="3">
    <source>
        <dbReference type="PROSITE" id="PS51406"/>
    </source>
</evidence>
<feature type="domain" description="Fibrinogen C-terminal" evidence="3">
    <location>
        <begin position="160"/>
        <end position="374"/>
    </location>
</feature>
<dbReference type="PROSITE" id="PS00514">
    <property type="entry name" value="FIBRINOGEN_C_1"/>
    <property type="match status" value="1"/>
</dbReference>
<dbReference type="SUPFAM" id="SSF56496">
    <property type="entry name" value="Fibrinogen C-terminal domain-like"/>
    <property type="match status" value="1"/>
</dbReference>
<dbReference type="CDD" id="cd00087">
    <property type="entry name" value="FReD"/>
    <property type="match status" value="1"/>
</dbReference>
<dbReference type="PROSITE" id="PS51406">
    <property type="entry name" value="FIBRINOGEN_C_2"/>
    <property type="match status" value="1"/>
</dbReference>
<dbReference type="Proteomes" id="UP000887568">
    <property type="component" value="Unplaced"/>
</dbReference>
<dbReference type="InterPro" id="IPR020837">
    <property type="entry name" value="Fibrinogen_CS"/>
</dbReference>
<organism evidence="4 5">
    <name type="scientific">Patiria miniata</name>
    <name type="common">Bat star</name>
    <name type="synonym">Asterina miniata</name>
    <dbReference type="NCBI Taxonomy" id="46514"/>
    <lineage>
        <taxon>Eukaryota</taxon>
        <taxon>Metazoa</taxon>
        <taxon>Echinodermata</taxon>
        <taxon>Eleutherozoa</taxon>
        <taxon>Asterozoa</taxon>
        <taxon>Asteroidea</taxon>
        <taxon>Valvatacea</taxon>
        <taxon>Valvatida</taxon>
        <taxon>Asterinidae</taxon>
        <taxon>Patiria</taxon>
    </lineage>
</organism>
<dbReference type="OrthoDB" id="7735550at2759"/>
<evidence type="ECO:0000313" key="4">
    <source>
        <dbReference type="EnsemblMetazoa" id="XP_038069364.1"/>
    </source>
</evidence>
<dbReference type="GeneID" id="119738532"/>
<dbReference type="InterPro" id="IPR050373">
    <property type="entry name" value="Fibrinogen_C-term_domain"/>
</dbReference>
<dbReference type="Pfam" id="PF00147">
    <property type="entry name" value="Fibrinogen_C"/>
    <property type="match status" value="1"/>
</dbReference>
<feature type="signal peptide" evidence="2">
    <location>
        <begin position="1"/>
        <end position="25"/>
    </location>
</feature>
<keyword evidence="2" id="KW-0732">Signal</keyword>
<dbReference type="FunFam" id="3.90.215.10:FF:000001">
    <property type="entry name" value="Tenascin isoform 1"/>
    <property type="match status" value="1"/>
</dbReference>
<keyword evidence="5" id="KW-1185">Reference proteome</keyword>
<dbReference type="InterPro" id="IPR036056">
    <property type="entry name" value="Fibrinogen-like_C"/>
</dbReference>